<feature type="region of interest" description="Disordered" evidence="2">
    <location>
        <begin position="547"/>
        <end position="584"/>
    </location>
</feature>
<dbReference type="EMBL" id="KN716686">
    <property type="protein sequence ID" value="KJH42268.1"/>
    <property type="molecule type" value="Genomic_DNA"/>
</dbReference>
<accession>A0A0D8XCF4</accession>
<feature type="region of interest" description="Disordered" evidence="2">
    <location>
        <begin position="482"/>
        <end position="505"/>
    </location>
</feature>
<dbReference type="AlphaFoldDB" id="A0A0D8XCF4"/>
<dbReference type="InterPro" id="IPR052140">
    <property type="entry name" value="Dev_Signal_Hedgehog-like"/>
</dbReference>
<feature type="compositionally biased region" description="Polar residues" evidence="2">
    <location>
        <begin position="487"/>
        <end position="503"/>
    </location>
</feature>
<proteinExistence type="predicted"/>
<dbReference type="PANTHER" id="PTHR46706:SF12">
    <property type="entry name" value="PROTEIN QUA-1-RELATED"/>
    <property type="match status" value="1"/>
</dbReference>
<evidence type="ECO:0000313" key="4">
    <source>
        <dbReference type="Proteomes" id="UP000053766"/>
    </source>
</evidence>
<organism evidence="3 4">
    <name type="scientific">Dictyocaulus viviparus</name>
    <name type="common">Bovine lungworm</name>
    <dbReference type="NCBI Taxonomy" id="29172"/>
    <lineage>
        <taxon>Eukaryota</taxon>
        <taxon>Metazoa</taxon>
        <taxon>Ecdysozoa</taxon>
        <taxon>Nematoda</taxon>
        <taxon>Chromadorea</taxon>
        <taxon>Rhabditida</taxon>
        <taxon>Rhabditina</taxon>
        <taxon>Rhabditomorpha</taxon>
        <taxon>Strongyloidea</taxon>
        <taxon>Metastrongylidae</taxon>
        <taxon>Dictyocaulus</taxon>
    </lineage>
</organism>
<sequence>MYKLSICQASLSNIHNDDKAYYPTYSLRSNQVITDATQSIRAMIPLWGIIAISTFTTASFCGRSGVPFSVEVLPSGAPVLGCAQPSCIYQSADDFDESVFNTDQTGQADGFFREGDRPPQGYLQANKLTANCSGDFDQLSCSRKNQWVGGIEYIDHPRQPLLLQCCTFEGLRFSQIVGVTPIGPGEAVTGGEVIRDGRQISFDVIANIRKVVDRNDSKMSVKMSMSYRLESQRKIGLVKRMKKKQTRPHRGMSLLSYRIYYEVAVRRMNCLPDPPEIEIAVDDDVEEELLRVLEKANDGSELLGHDEHLHVESEKLSCDRSHGKKCRNKKKNNKIDIQPRSDRAESFGAPIFNPTSMNHSRIHHSRRIVTTLSTNTPVLPTEPTSTVKPNSPFFFVPTLAPFTFPTLPTIPQMLMIPSYTPRPTEFKPFQFSLQPHAFGVPQTFLTPLLPPPTYQHLHPFAQPQLIQQQFEPFISRQPTETRKEETVNSTQKQHRQTIPQQPHNGMPISGSEYTSSPFHNHFALAMQNQQQLPFPSMPEMFKPFMQPNNLQTTPPSKPTKKLKSVSDDDFELVEPSAPPTQKQLAPLFQPPPFTALNSALQNFQLQG</sequence>
<dbReference type="PANTHER" id="PTHR46706">
    <property type="entry name" value="PROTEIN QUA-1-RELATED"/>
    <property type="match status" value="1"/>
</dbReference>
<dbReference type="OrthoDB" id="5860691at2759"/>
<name>A0A0D8XCF4_DICVI</name>
<evidence type="ECO:0000256" key="2">
    <source>
        <dbReference type="SAM" id="MobiDB-lite"/>
    </source>
</evidence>
<gene>
    <name evidence="3" type="ORF">DICVIV_11746</name>
</gene>
<keyword evidence="4" id="KW-1185">Reference proteome</keyword>
<protein>
    <submittedName>
        <fullName evidence="3">Uncharacterized protein</fullName>
    </submittedName>
</protein>
<reference evidence="3 4" key="1">
    <citation type="submission" date="2013-11" db="EMBL/GenBank/DDBJ databases">
        <title>Draft genome of the bovine lungworm Dictyocaulus viviparus.</title>
        <authorList>
            <person name="Mitreva M."/>
        </authorList>
    </citation>
    <scope>NUCLEOTIDE SEQUENCE [LARGE SCALE GENOMIC DNA]</scope>
    <source>
        <strain evidence="3 4">HannoverDv2000</strain>
    </source>
</reference>
<evidence type="ECO:0000256" key="1">
    <source>
        <dbReference type="ARBA" id="ARBA00022473"/>
    </source>
</evidence>
<keyword evidence="1" id="KW-0217">Developmental protein</keyword>
<evidence type="ECO:0000313" key="3">
    <source>
        <dbReference type="EMBL" id="KJH42268.1"/>
    </source>
</evidence>
<reference evidence="4" key="2">
    <citation type="journal article" date="2016" name="Sci. Rep.">
        <title>Dictyocaulus viviparus genome, variome and transcriptome elucidate lungworm biology and support future intervention.</title>
        <authorList>
            <person name="McNulty S.N."/>
            <person name="Strube C."/>
            <person name="Rosa B.A."/>
            <person name="Martin J.C."/>
            <person name="Tyagi R."/>
            <person name="Choi Y.J."/>
            <person name="Wang Q."/>
            <person name="Hallsworth Pepin K."/>
            <person name="Zhang X."/>
            <person name="Ozersky P."/>
            <person name="Wilson R.K."/>
            <person name="Sternberg P.W."/>
            <person name="Gasser R.B."/>
            <person name="Mitreva M."/>
        </authorList>
    </citation>
    <scope>NUCLEOTIDE SEQUENCE [LARGE SCALE GENOMIC DNA]</scope>
    <source>
        <strain evidence="4">HannoverDv2000</strain>
    </source>
</reference>
<dbReference type="STRING" id="29172.A0A0D8XCF4"/>
<dbReference type="Proteomes" id="UP000053766">
    <property type="component" value="Unassembled WGS sequence"/>
</dbReference>